<evidence type="ECO:0000313" key="2">
    <source>
        <dbReference type="Proteomes" id="UP000838308"/>
    </source>
</evidence>
<sequence>MNHYVESYRKNIYYFLWKGKAKLALLPPHLLCWCTNHKQSIFDEWVGGEPKSVSS</sequence>
<dbReference type="Proteomes" id="UP000838308">
    <property type="component" value="Unassembled WGS sequence"/>
</dbReference>
<protein>
    <submittedName>
        <fullName evidence="1">Uncharacterized protein</fullName>
    </submittedName>
</protein>
<name>A0ABM9EP19_9BACI</name>
<keyword evidence="2" id="KW-1185">Reference proteome</keyword>
<proteinExistence type="predicted"/>
<gene>
    <name evidence="1" type="ORF">BACCIP111895_01509</name>
</gene>
<dbReference type="EMBL" id="CALBWS010000006">
    <property type="protein sequence ID" value="CAH2714346.1"/>
    <property type="molecule type" value="Genomic_DNA"/>
</dbReference>
<comment type="caution">
    <text evidence="1">The sequence shown here is derived from an EMBL/GenBank/DDBJ whole genome shotgun (WGS) entry which is preliminary data.</text>
</comment>
<organism evidence="1 2">
    <name type="scientific">Neobacillus rhizosphaerae</name>
    <dbReference type="NCBI Taxonomy" id="2880965"/>
    <lineage>
        <taxon>Bacteria</taxon>
        <taxon>Bacillati</taxon>
        <taxon>Bacillota</taxon>
        <taxon>Bacilli</taxon>
        <taxon>Bacillales</taxon>
        <taxon>Bacillaceae</taxon>
        <taxon>Neobacillus</taxon>
    </lineage>
</organism>
<reference evidence="1" key="1">
    <citation type="submission" date="2022-04" db="EMBL/GenBank/DDBJ databases">
        <authorList>
            <person name="Criscuolo A."/>
        </authorList>
    </citation>
    <scope>NUCLEOTIDE SEQUENCE</scope>
    <source>
        <strain evidence="1">CIP111895</strain>
    </source>
</reference>
<accession>A0ABM9EP19</accession>
<evidence type="ECO:0000313" key="1">
    <source>
        <dbReference type="EMBL" id="CAH2714346.1"/>
    </source>
</evidence>